<feature type="domain" description="C2H2-type" evidence="8">
    <location>
        <begin position="455"/>
        <end position="484"/>
    </location>
</feature>
<dbReference type="InterPro" id="IPR036236">
    <property type="entry name" value="Znf_C2H2_sf"/>
</dbReference>
<feature type="domain" description="C2H2-type" evidence="8">
    <location>
        <begin position="891"/>
        <end position="920"/>
    </location>
</feature>
<keyword evidence="4" id="KW-0862">Zinc</keyword>
<keyword evidence="5" id="KW-0539">Nucleus</keyword>
<feature type="compositionally biased region" description="Basic and acidic residues" evidence="7">
    <location>
        <begin position="952"/>
        <end position="965"/>
    </location>
</feature>
<sequence length="965" mass="109657">MAVIMNTRNTKRTVAETAGGRRARVAPNAAQTVAQPSAAPAPSARVTRRQQKVLKEAVEEVMDQMETIDGAEQQQQQHQVMEVIAHEVHQMDAQEVVAHIQQQQQHGSGQHMTTTIIQIIDDHNYDQSGGQELVAHVLEAPAMDDTQQALDADNDRAVDAGGDGCAAGGDDLANYWTIERSQTASDGRVDFVCKWMLCSFRTTSECSMRKHAVKHQKPYMCSFVGCGDRFTETQELLQHFSATHMDTNAFKCTFADCQQKFKDIKSLTAHRVSHVSHTTQLIKANKDYKPGGHRNRLPNDNLHHVYQLNDENLTATYEISGEGITMADGTQYYETTATSGGVSGGGDGKCEPYDRYRNNSRITSVIRCPISSLTDDIVEGNDNYVKCRSFDGKFWYKCLWDYCDYGNINEGIIRRHVLKHEFPHKCSFDGCSKSFTTISEMAEHRTVAHTGPNPYKCDWPECVDAFETLKVLTEHKTKHLSESSPVMNNTAIRVKKVKAPATPKPFVCDFGKCNMHYATPEELDAHKQIHSGDRPYKCQFPDCTFAAKSKDKLQIHHSRHSSVKQFRCLWPTCDKSFTISEQLRRHRKLHTNREQLICEFSGCDQLFHTADELEKHLRRHLGIEDSAFSALSPLGFKCNFGLCKMHFQTREELQRHSQSHRGQRMFKCGYDKCSYSAKTLDKLTAHLRYHSGERPFKCDFVGCHQDFIQSHHLARHRKSHFGGQQTPNKTDIASDDKPYDCEDCGQEFDDDMALVSHECPEGSSETEPKINSKSKVINHKRKLFVKEEEESDLDDSEVNTSPNRPKAARNASKTDETSGEATVYLGPKEYACSFGKCHFKGFTEEELCEHTERLHSGDRPFACDFQDCTFKAGRKDKLKIHMRRHTGDRPYKCEWNDCNRTFISKDNLNRHNLTHFRSKGSKANAIDTEFDRTLKELDDLLHESDEVVLPTTHDETAPPLEETTK</sequence>
<feature type="domain" description="C2H2-type" evidence="8">
    <location>
        <begin position="861"/>
        <end position="890"/>
    </location>
</feature>
<dbReference type="AlphaFoldDB" id="A0A7R9KHE3"/>
<evidence type="ECO:0000259" key="8">
    <source>
        <dbReference type="PROSITE" id="PS50157"/>
    </source>
</evidence>
<dbReference type="Pfam" id="PF00096">
    <property type="entry name" value="zf-C2H2"/>
    <property type="match status" value="2"/>
</dbReference>
<evidence type="ECO:0000256" key="3">
    <source>
        <dbReference type="ARBA" id="ARBA00022771"/>
    </source>
</evidence>
<evidence type="ECO:0000313" key="10">
    <source>
        <dbReference type="Proteomes" id="UP000759131"/>
    </source>
</evidence>
<evidence type="ECO:0000256" key="1">
    <source>
        <dbReference type="ARBA" id="ARBA00022723"/>
    </source>
</evidence>
<feature type="domain" description="C2H2-type" evidence="8">
    <location>
        <begin position="566"/>
        <end position="595"/>
    </location>
</feature>
<dbReference type="InterPro" id="IPR013087">
    <property type="entry name" value="Znf_C2H2_type"/>
</dbReference>
<protein>
    <recommendedName>
        <fullName evidence="8">C2H2-type domain-containing protein</fullName>
    </recommendedName>
</protein>
<organism evidence="9">
    <name type="scientific">Medioppia subpectinata</name>
    <dbReference type="NCBI Taxonomy" id="1979941"/>
    <lineage>
        <taxon>Eukaryota</taxon>
        <taxon>Metazoa</taxon>
        <taxon>Ecdysozoa</taxon>
        <taxon>Arthropoda</taxon>
        <taxon>Chelicerata</taxon>
        <taxon>Arachnida</taxon>
        <taxon>Acari</taxon>
        <taxon>Acariformes</taxon>
        <taxon>Sarcoptiformes</taxon>
        <taxon>Oribatida</taxon>
        <taxon>Brachypylina</taxon>
        <taxon>Oppioidea</taxon>
        <taxon>Oppiidae</taxon>
        <taxon>Medioppia</taxon>
    </lineage>
</organism>
<feature type="region of interest" description="Disordered" evidence="7">
    <location>
        <begin position="718"/>
        <end position="737"/>
    </location>
</feature>
<feature type="compositionally biased region" description="Polar residues" evidence="7">
    <location>
        <begin position="722"/>
        <end position="731"/>
    </location>
</feature>
<evidence type="ECO:0000256" key="7">
    <source>
        <dbReference type="SAM" id="MobiDB-lite"/>
    </source>
</evidence>
<evidence type="ECO:0000256" key="5">
    <source>
        <dbReference type="ARBA" id="ARBA00023242"/>
    </source>
</evidence>
<feature type="domain" description="C2H2-type" evidence="8">
    <location>
        <begin position="666"/>
        <end position="695"/>
    </location>
</feature>
<feature type="region of interest" description="Disordered" evidence="7">
    <location>
        <begin position="945"/>
        <end position="965"/>
    </location>
</feature>
<dbReference type="GO" id="GO:0008270">
    <property type="term" value="F:zinc ion binding"/>
    <property type="evidence" value="ECO:0007669"/>
    <property type="project" value="UniProtKB-KW"/>
</dbReference>
<feature type="region of interest" description="Disordered" evidence="7">
    <location>
        <begin position="27"/>
        <end position="47"/>
    </location>
</feature>
<accession>A0A7R9KHE3</accession>
<dbReference type="InterPro" id="IPR050826">
    <property type="entry name" value="Krueppel_C2H2_ZnFinger"/>
</dbReference>
<feature type="compositionally biased region" description="Acidic residues" evidence="7">
    <location>
        <begin position="787"/>
        <end position="797"/>
    </location>
</feature>
<dbReference type="FunFam" id="3.30.160.60:FF:002343">
    <property type="entry name" value="Zinc finger protein 33A"/>
    <property type="match status" value="1"/>
</dbReference>
<proteinExistence type="predicted"/>
<feature type="domain" description="C2H2-type" evidence="8">
    <location>
        <begin position="696"/>
        <end position="725"/>
    </location>
</feature>
<keyword evidence="2" id="KW-0677">Repeat</keyword>
<name>A0A7R9KHE3_9ACAR</name>
<evidence type="ECO:0000256" key="4">
    <source>
        <dbReference type="ARBA" id="ARBA00022833"/>
    </source>
</evidence>
<dbReference type="EMBL" id="OC855971">
    <property type="protein sequence ID" value="CAD7622984.1"/>
    <property type="molecule type" value="Genomic_DNA"/>
</dbReference>
<feature type="domain" description="C2H2-type" evidence="8">
    <location>
        <begin position="219"/>
        <end position="249"/>
    </location>
</feature>
<feature type="compositionally biased region" description="Low complexity" evidence="7">
    <location>
        <begin position="29"/>
        <end position="45"/>
    </location>
</feature>
<reference evidence="9" key="1">
    <citation type="submission" date="2020-11" db="EMBL/GenBank/DDBJ databases">
        <authorList>
            <person name="Tran Van P."/>
        </authorList>
    </citation>
    <scope>NUCLEOTIDE SEQUENCE</scope>
</reference>
<evidence type="ECO:0000256" key="6">
    <source>
        <dbReference type="PROSITE-ProRule" id="PRU00042"/>
    </source>
</evidence>
<dbReference type="PROSITE" id="PS50157">
    <property type="entry name" value="ZINC_FINGER_C2H2_2"/>
    <property type="match status" value="14"/>
</dbReference>
<dbReference type="PANTHER" id="PTHR24377">
    <property type="entry name" value="IP01015P-RELATED"/>
    <property type="match status" value="1"/>
</dbReference>
<keyword evidence="1" id="KW-0479">Metal-binding</keyword>
<feature type="domain" description="C2H2-type" evidence="8">
    <location>
        <begin position="596"/>
        <end position="625"/>
    </location>
</feature>
<feature type="domain" description="C2H2-type" evidence="8">
    <location>
        <begin position="739"/>
        <end position="768"/>
    </location>
</feature>
<gene>
    <name evidence="9" type="ORF">OSB1V03_LOCUS3445</name>
</gene>
<dbReference type="Gene3D" id="3.30.160.60">
    <property type="entry name" value="Classic Zinc Finger"/>
    <property type="match status" value="11"/>
</dbReference>
<evidence type="ECO:0000256" key="2">
    <source>
        <dbReference type="ARBA" id="ARBA00022737"/>
    </source>
</evidence>
<evidence type="ECO:0000313" key="9">
    <source>
        <dbReference type="EMBL" id="CAD7622984.1"/>
    </source>
</evidence>
<dbReference type="PROSITE" id="PS00028">
    <property type="entry name" value="ZINC_FINGER_C2H2_1"/>
    <property type="match status" value="10"/>
</dbReference>
<dbReference type="OrthoDB" id="6077919at2759"/>
<feature type="domain" description="C2H2-type" evidence="8">
    <location>
        <begin position="506"/>
        <end position="535"/>
    </location>
</feature>
<dbReference type="EMBL" id="CAJPIZ010001396">
    <property type="protein sequence ID" value="CAG2103414.1"/>
    <property type="molecule type" value="Genomic_DNA"/>
</dbReference>
<feature type="domain" description="C2H2-type" evidence="8">
    <location>
        <begin position="424"/>
        <end position="454"/>
    </location>
</feature>
<dbReference type="SMART" id="SM00355">
    <property type="entry name" value="ZnF_C2H2"/>
    <property type="match status" value="17"/>
</dbReference>
<dbReference type="Proteomes" id="UP000759131">
    <property type="component" value="Unassembled WGS sequence"/>
</dbReference>
<keyword evidence="3 6" id="KW-0863">Zinc-finger</keyword>
<feature type="region of interest" description="Disordered" evidence="7">
    <location>
        <begin position="787"/>
        <end position="820"/>
    </location>
</feature>
<dbReference type="SUPFAM" id="SSF57667">
    <property type="entry name" value="beta-beta-alpha zinc fingers"/>
    <property type="match status" value="9"/>
</dbReference>
<feature type="domain" description="C2H2-type" evidence="8">
    <location>
        <begin position="636"/>
        <end position="665"/>
    </location>
</feature>
<feature type="domain" description="C2H2-type" evidence="8">
    <location>
        <begin position="830"/>
        <end position="860"/>
    </location>
</feature>
<dbReference type="GO" id="GO:0006355">
    <property type="term" value="P:regulation of DNA-templated transcription"/>
    <property type="evidence" value="ECO:0007669"/>
    <property type="project" value="UniProtKB-ARBA"/>
</dbReference>
<keyword evidence="10" id="KW-1185">Reference proteome</keyword>
<feature type="domain" description="C2H2-type" evidence="8">
    <location>
        <begin position="250"/>
        <end position="279"/>
    </location>
</feature>